<keyword evidence="5" id="KW-0812">Transmembrane</keyword>
<feature type="compositionally biased region" description="Polar residues" evidence="4">
    <location>
        <begin position="21"/>
        <end position="39"/>
    </location>
</feature>
<keyword evidence="1" id="KW-0677">Repeat</keyword>
<evidence type="ECO:0000313" key="7">
    <source>
        <dbReference type="Proteomes" id="UP001175000"/>
    </source>
</evidence>
<keyword evidence="2 3" id="KW-0040">ANK repeat</keyword>
<dbReference type="PROSITE" id="PS50297">
    <property type="entry name" value="ANK_REP_REGION"/>
    <property type="match status" value="2"/>
</dbReference>
<dbReference type="PROSITE" id="PS50088">
    <property type="entry name" value="ANK_REPEAT"/>
    <property type="match status" value="2"/>
</dbReference>
<evidence type="ECO:0000256" key="5">
    <source>
        <dbReference type="SAM" id="Phobius"/>
    </source>
</evidence>
<name>A0AA39XID5_9PEZI</name>
<feature type="repeat" description="ANK" evidence="3">
    <location>
        <begin position="117"/>
        <end position="149"/>
    </location>
</feature>
<dbReference type="PANTHER" id="PTHR24201:SF15">
    <property type="entry name" value="ANKYRIN REPEAT DOMAIN-CONTAINING PROTEIN 66"/>
    <property type="match status" value="1"/>
</dbReference>
<evidence type="ECO:0008006" key="8">
    <source>
        <dbReference type="Google" id="ProtNLM"/>
    </source>
</evidence>
<comment type="caution">
    <text evidence="6">The sequence shown here is derived from an EMBL/GenBank/DDBJ whole genome shotgun (WGS) entry which is preliminary data.</text>
</comment>
<gene>
    <name evidence="6" type="ORF">B0T14DRAFT_83533</name>
</gene>
<protein>
    <recommendedName>
        <fullName evidence="8">Ankyrin repeat protein</fullName>
    </recommendedName>
</protein>
<dbReference type="InterPro" id="IPR002523">
    <property type="entry name" value="MgTranspt_CorA/ZnTranspt_ZntB"/>
</dbReference>
<organism evidence="6 7">
    <name type="scientific">Immersiella caudata</name>
    <dbReference type="NCBI Taxonomy" id="314043"/>
    <lineage>
        <taxon>Eukaryota</taxon>
        <taxon>Fungi</taxon>
        <taxon>Dikarya</taxon>
        <taxon>Ascomycota</taxon>
        <taxon>Pezizomycotina</taxon>
        <taxon>Sordariomycetes</taxon>
        <taxon>Sordariomycetidae</taxon>
        <taxon>Sordariales</taxon>
        <taxon>Lasiosphaeriaceae</taxon>
        <taxon>Immersiella</taxon>
    </lineage>
</organism>
<dbReference type="SMART" id="SM00248">
    <property type="entry name" value="ANK"/>
    <property type="match status" value="2"/>
</dbReference>
<dbReference type="PANTHER" id="PTHR24201">
    <property type="entry name" value="ANK_REP_REGION DOMAIN-CONTAINING PROTEIN"/>
    <property type="match status" value="1"/>
</dbReference>
<dbReference type="SUPFAM" id="SSF48403">
    <property type="entry name" value="Ankyrin repeat"/>
    <property type="match status" value="1"/>
</dbReference>
<dbReference type="Pfam" id="PF12796">
    <property type="entry name" value="Ank_2"/>
    <property type="match status" value="1"/>
</dbReference>
<dbReference type="Gene3D" id="1.20.58.340">
    <property type="entry name" value="Magnesium transport protein CorA, transmembrane region"/>
    <property type="match status" value="1"/>
</dbReference>
<reference evidence="6" key="1">
    <citation type="submission" date="2023-06" db="EMBL/GenBank/DDBJ databases">
        <title>Genome-scale phylogeny and comparative genomics of the fungal order Sordariales.</title>
        <authorList>
            <consortium name="Lawrence Berkeley National Laboratory"/>
            <person name="Hensen N."/>
            <person name="Bonometti L."/>
            <person name="Westerberg I."/>
            <person name="Brannstrom I.O."/>
            <person name="Guillou S."/>
            <person name="Cros-Aarteil S."/>
            <person name="Calhoun S."/>
            <person name="Haridas S."/>
            <person name="Kuo A."/>
            <person name="Mondo S."/>
            <person name="Pangilinan J."/>
            <person name="Riley R."/>
            <person name="Labutti K."/>
            <person name="Andreopoulos B."/>
            <person name="Lipzen A."/>
            <person name="Chen C."/>
            <person name="Yanf M."/>
            <person name="Daum C."/>
            <person name="Ng V."/>
            <person name="Clum A."/>
            <person name="Steindorff A."/>
            <person name="Ohm R."/>
            <person name="Martin F."/>
            <person name="Silar P."/>
            <person name="Natvig D."/>
            <person name="Lalanne C."/>
            <person name="Gautier V."/>
            <person name="Ament-Velasquez S.L."/>
            <person name="Kruys A."/>
            <person name="Hutchinson M.I."/>
            <person name="Powell A.J."/>
            <person name="Barry K."/>
            <person name="Miller A.N."/>
            <person name="Grigoriev I.V."/>
            <person name="Debuchy R."/>
            <person name="Gladieux P."/>
            <person name="Thoren M.H."/>
            <person name="Johannesson H."/>
        </authorList>
    </citation>
    <scope>NUCLEOTIDE SEQUENCE</scope>
    <source>
        <strain evidence="6">CBS 606.72</strain>
    </source>
</reference>
<dbReference type="InterPro" id="IPR036770">
    <property type="entry name" value="Ankyrin_rpt-contain_sf"/>
</dbReference>
<evidence type="ECO:0000256" key="3">
    <source>
        <dbReference type="PROSITE-ProRule" id="PRU00023"/>
    </source>
</evidence>
<dbReference type="Pfam" id="PF01544">
    <property type="entry name" value="CorA"/>
    <property type="match status" value="1"/>
</dbReference>
<dbReference type="AlphaFoldDB" id="A0AA39XID5"/>
<evidence type="ECO:0000256" key="2">
    <source>
        <dbReference type="ARBA" id="ARBA00023043"/>
    </source>
</evidence>
<dbReference type="Gene3D" id="1.25.40.20">
    <property type="entry name" value="Ankyrin repeat-containing domain"/>
    <property type="match status" value="2"/>
</dbReference>
<evidence type="ECO:0000256" key="1">
    <source>
        <dbReference type="ARBA" id="ARBA00022737"/>
    </source>
</evidence>
<feature type="repeat" description="ANK" evidence="3">
    <location>
        <begin position="83"/>
        <end position="116"/>
    </location>
</feature>
<evidence type="ECO:0000256" key="4">
    <source>
        <dbReference type="SAM" id="MobiDB-lite"/>
    </source>
</evidence>
<keyword evidence="5" id="KW-1133">Transmembrane helix</keyword>
<feature type="transmembrane region" description="Helical" evidence="5">
    <location>
        <begin position="781"/>
        <end position="803"/>
    </location>
</feature>
<dbReference type="InterPro" id="IPR002110">
    <property type="entry name" value="Ankyrin_rpt"/>
</dbReference>
<dbReference type="Proteomes" id="UP001175000">
    <property type="component" value="Unassembled WGS sequence"/>
</dbReference>
<feature type="region of interest" description="Disordered" evidence="4">
    <location>
        <begin position="1"/>
        <end position="54"/>
    </location>
</feature>
<dbReference type="EMBL" id="JAULSU010000001">
    <property type="protein sequence ID" value="KAK0633882.1"/>
    <property type="molecule type" value="Genomic_DNA"/>
</dbReference>
<keyword evidence="7" id="KW-1185">Reference proteome</keyword>
<accession>A0AA39XID5</accession>
<proteinExistence type="predicted"/>
<feature type="transmembrane region" description="Helical" evidence="5">
    <location>
        <begin position="742"/>
        <end position="769"/>
    </location>
</feature>
<evidence type="ECO:0000313" key="6">
    <source>
        <dbReference type="EMBL" id="KAK0633882.1"/>
    </source>
</evidence>
<sequence length="894" mass="99736">MESAKPFTHFLRPPTSHHPSHTSLAASHHSNVWSSQYNREAQDEQSRRLASAAAMHDAVKSASFSRLQSLLQSTHDPDARDSKARTPLHTAAKFGRMSQLDLLLERKDVNIDAVDRHKETPLHLAAMYNHVECVEKLLKVGANTDIADERGHLPRYYASSEGVKRLFDCPPRVKGRGRKTAGAVPENRILEEVEVLYLATGAAQPEGLQRVLCESFSGSFWEPEGESKWCSGSVWELVYGDDAEAVRRRAVGCKWFHLSAASELWAKDLARNMCAAKGYSSERSRAMRDFVARVFRGVDTEGPVRKSHFVRERASERKLAEDEMYAIVLPIIDVDKRDYVQLARTHRTMVLDQARETGTLALSALDVAPADPFLGMHLTRMLQLSSFLDQSLPRSLDQSYHEYLDDAKMGTLDSDQVLTRYICRLKAKSVELVRKPAEKRFSIFGTASSDSIVRPTLQSPDTSTAPSFQEHEAANAGNLMQKDHQGQDMQGLGELYEENNAPEPDDLITVPHFWLFKLDTDTIITLYSERLDKTNEARLHDHILNCVSDNRDLQDGVQEVSAGSLAETILKSCLSFEARAFAKCVNPLTPQDFHDVELSFSKAYSNSIAEIYTEATERFDDLKNGLGSLSKDPNAFYCDVKEETKLLIRIDDNIGEIRMIKRILLNQATTFHRFQRAVFGDGASGEGPSQGCEYRPGVIDTFEQLEAEAERVRSMAVTLLDLRQREAAIEDALSMGEQSTMLFIFTTVTVLFAPLSFVCGLLAMPITGFPETWSALPLTEVFGLSTLGTVGLCVIMWGLYKIYQSIEVAQRSKERQPRSAPSTGSRALSHAGEAVGRWSFPSSWKVARGFRPRQKEAVQFRKAVESARPAAKVGEGGLGYRSVDIEKGVMVGPK</sequence>
<dbReference type="InterPro" id="IPR050776">
    <property type="entry name" value="Ank_Repeat/CDKN_Inhibitor"/>
</dbReference>
<keyword evidence="5" id="KW-0472">Membrane</keyword>